<evidence type="ECO:0000259" key="2">
    <source>
        <dbReference type="SMART" id="SM00563"/>
    </source>
</evidence>
<dbReference type="Pfam" id="PF01553">
    <property type="entry name" value="Acyltransferase"/>
    <property type="match status" value="1"/>
</dbReference>
<dbReference type="GO" id="GO:0016746">
    <property type="term" value="F:acyltransferase activity"/>
    <property type="evidence" value="ECO:0007669"/>
    <property type="project" value="InterPro"/>
</dbReference>
<dbReference type="CDD" id="cd07990">
    <property type="entry name" value="LPLAT_LCLAT1-like"/>
    <property type="match status" value="1"/>
</dbReference>
<dbReference type="EMBL" id="GL945433">
    <property type="protein sequence ID" value="EGO25926.1"/>
    <property type="molecule type" value="Genomic_DNA"/>
</dbReference>
<sequence>MTAVLQTHELPISKRSPRTWPQILNAALFLIVFISGCVMVNGFQFVFLLPLRLFPFPWSRTLYDEGIRYTKEAFATLMILMNQWFAPTRLSVTFETQGQGRFTEEEVERIVKRDAAGKVVSLRLPAKSVIIANHQVYCDWWYVWCLTYFAGTHKDVFIVLKRSLKWVPILGWGMQFYNFIFLARSWASDRLHLSSQLSKLGKQAQQQDKPLTFILYPEGTLVSRDTRPISKRYADKLGTPDLLNVLLPRSTGLHYSLRSLTPRIPSLRMLDITIIYPGVPPMGYGQSYYTLRSIFLDRTPPPVIHMHLRMFDVARDVPIGDISTTNPDAIPNSGAVEVDFPEHEKVEFDLWLRKLWTEKDEFITKFHSTPSFPSGTKAPVDIPLELRHIWEILDAFCCFGPAVVGYLWAKLTKASLF</sequence>
<keyword evidence="1" id="KW-0472">Membrane</keyword>
<keyword evidence="1" id="KW-1133">Transmembrane helix</keyword>
<dbReference type="KEGG" id="sla:SERLADRAFT_466772"/>
<dbReference type="PANTHER" id="PTHR10983:SF16">
    <property type="entry name" value="LYSOCARDIOLIPIN ACYLTRANSFERASE 1"/>
    <property type="match status" value="1"/>
</dbReference>
<keyword evidence="1" id="KW-0812">Transmembrane</keyword>
<dbReference type="AlphaFoldDB" id="F8NUR8"/>
<dbReference type="RefSeq" id="XP_007318048.1">
    <property type="nucleotide sequence ID" value="XM_007317986.1"/>
</dbReference>
<evidence type="ECO:0000256" key="1">
    <source>
        <dbReference type="SAM" id="Phobius"/>
    </source>
</evidence>
<feature type="transmembrane region" description="Helical" evidence="1">
    <location>
        <begin position="23"/>
        <end position="51"/>
    </location>
</feature>
<dbReference type="GO" id="GO:0005783">
    <property type="term" value="C:endoplasmic reticulum"/>
    <property type="evidence" value="ECO:0007669"/>
    <property type="project" value="TreeGrafter"/>
</dbReference>
<accession>F8NUR8</accession>
<dbReference type="SMART" id="SM00563">
    <property type="entry name" value="PlsC"/>
    <property type="match status" value="1"/>
</dbReference>
<protein>
    <recommendedName>
        <fullName evidence="2">Phospholipid/glycerol acyltransferase domain-containing protein</fullName>
    </recommendedName>
</protein>
<dbReference type="OrthoDB" id="189226at2759"/>
<reference evidence="3" key="1">
    <citation type="submission" date="2011-04" db="EMBL/GenBank/DDBJ databases">
        <title>Evolution of plant cell wall degrading machinery underlies the functional diversity of forest fungi.</title>
        <authorList>
            <consortium name="US DOE Joint Genome Institute (JGI-PGF)"/>
            <person name="Eastwood D.C."/>
            <person name="Floudas D."/>
            <person name="Binder M."/>
            <person name="Majcherczyk A."/>
            <person name="Schneider P."/>
            <person name="Aerts A."/>
            <person name="Asiegbu F.O."/>
            <person name="Baker S.E."/>
            <person name="Barry K."/>
            <person name="Bendiksby M."/>
            <person name="Blumentritt M."/>
            <person name="Coutinho P.M."/>
            <person name="Cullen D."/>
            <person name="Cullen D."/>
            <person name="Gathman A."/>
            <person name="Goodell B."/>
            <person name="Henrissat B."/>
            <person name="Ihrmark K."/>
            <person name="Kauserud H."/>
            <person name="Kohler A."/>
            <person name="LaButti K."/>
            <person name="Lapidus A."/>
            <person name="Lavin J.L."/>
            <person name="Lee Y.-H."/>
            <person name="Lindquist E."/>
            <person name="Lilly W."/>
            <person name="Lucas S."/>
            <person name="Morin E."/>
            <person name="Murat C."/>
            <person name="Oguiza J.A."/>
            <person name="Park J."/>
            <person name="Pisabarro A.G."/>
            <person name="Riley R."/>
            <person name="Rosling A."/>
            <person name="Salamov A."/>
            <person name="Schmidt O."/>
            <person name="Schmutz J."/>
            <person name="Skrede I."/>
            <person name="Stenlid J."/>
            <person name="Wiebenga A."/>
            <person name="Xie X."/>
            <person name="Kues U."/>
            <person name="Hibbett D.S."/>
            <person name="Hoffmeister D."/>
            <person name="Hogberg N."/>
            <person name="Martin F."/>
            <person name="Grigoriev I.V."/>
            <person name="Watkinson S.C."/>
        </authorList>
    </citation>
    <scope>NUCLEOTIDE SEQUENCE</scope>
    <source>
        <strain evidence="3">S7.9</strain>
    </source>
</reference>
<dbReference type="HOGENOM" id="CLU_041844_3_1_1"/>
<dbReference type="Proteomes" id="UP000008064">
    <property type="component" value="Unassembled WGS sequence"/>
</dbReference>
<organism>
    <name type="scientific">Serpula lacrymans var. lacrymans (strain S7.9)</name>
    <name type="common">Dry rot fungus</name>
    <dbReference type="NCBI Taxonomy" id="578457"/>
    <lineage>
        <taxon>Eukaryota</taxon>
        <taxon>Fungi</taxon>
        <taxon>Dikarya</taxon>
        <taxon>Basidiomycota</taxon>
        <taxon>Agaricomycotina</taxon>
        <taxon>Agaricomycetes</taxon>
        <taxon>Agaricomycetidae</taxon>
        <taxon>Boletales</taxon>
        <taxon>Coniophorineae</taxon>
        <taxon>Serpulaceae</taxon>
        <taxon>Serpula</taxon>
    </lineage>
</organism>
<dbReference type="InterPro" id="IPR002123">
    <property type="entry name" value="Plipid/glycerol_acylTrfase"/>
</dbReference>
<gene>
    <name evidence="3" type="ORF">SERLADRAFT_466772</name>
</gene>
<proteinExistence type="predicted"/>
<dbReference type="GeneID" id="18819123"/>
<evidence type="ECO:0000313" key="3">
    <source>
        <dbReference type="EMBL" id="EGO25926.1"/>
    </source>
</evidence>
<feature type="domain" description="Phospholipid/glycerol acyltransferase" evidence="2">
    <location>
        <begin position="128"/>
        <end position="254"/>
    </location>
</feature>
<dbReference type="PANTHER" id="PTHR10983">
    <property type="entry name" value="1-ACYLGLYCEROL-3-PHOSPHATE ACYLTRANSFERASE-RELATED"/>
    <property type="match status" value="1"/>
</dbReference>
<name>F8NUR8_SERL9</name>
<dbReference type="GO" id="GO:0036149">
    <property type="term" value="P:phosphatidylinositol acyl-chain remodeling"/>
    <property type="evidence" value="ECO:0007669"/>
    <property type="project" value="TreeGrafter"/>
</dbReference>
<dbReference type="SUPFAM" id="SSF69593">
    <property type="entry name" value="Glycerol-3-phosphate (1)-acyltransferase"/>
    <property type="match status" value="1"/>
</dbReference>